<dbReference type="GO" id="GO:0000730">
    <property type="term" value="P:DNA recombinase assembly"/>
    <property type="evidence" value="ECO:0007669"/>
    <property type="project" value="TreeGrafter"/>
</dbReference>
<accession>A0AAW0XE95</accession>
<dbReference type="GO" id="GO:0003690">
    <property type="term" value="F:double-stranded DNA binding"/>
    <property type="evidence" value="ECO:0007669"/>
    <property type="project" value="TreeGrafter"/>
</dbReference>
<keyword evidence="2" id="KW-1185">Reference proteome</keyword>
<dbReference type="GO" id="GO:0000794">
    <property type="term" value="C:condensed nuclear chromosome"/>
    <property type="evidence" value="ECO:0007669"/>
    <property type="project" value="TreeGrafter"/>
</dbReference>
<dbReference type="AlphaFoldDB" id="A0AAW0XE95"/>
<proteinExistence type="predicted"/>
<name>A0AAW0XE95_CHEQU</name>
<evidence type="ECO:0000313" key="2">
    <source>
        <dbReference type="Proteomes" id="UP001445076"/>
    </source>
</evidence>
<dbReference type="PANTHER" id="PTHR22942:SF39">
    <property type="entry name" value="DNA REPAIR PROTEIN RAD51 HOMOLOG 1"/>
    <property type="match status" value="1"/>
</dbReference>
<dbReference type="GO" id="GO:0007131">
    <property type="term" value="P:reciprocal meiotic recombination"/>
    <property type="evidence" value="ECO:0007669"/>
    <property type="project" value="TreeGrafter"/>
</dbReference>
<dbReference type="InterPro" id="IPR010995">
    <property type="entry name" value="DNA_repair_Rad51/TF_NusA_a-hlx"/>
</dbReference>
<dbReference type="GO" id="GO:0008094">
    <property type="term" value="F:ATP-dependent activity, acting on DNA"/>
    <property type="evidence" value="ECO:0007669"/>
    <property type="project" value="TreeGrafter"/>
</dbReference>
<dbReference type="FunFam" id="1.10.150.20:FF:000008">
    <property type="entry name" value="DNA repair protein RAD51 homolog"/>
    <property type="match status" value="1"/>
</dbReference>
<sequence>MILCFIQQNGISAADIKKLEEAGYYTVEAVAFAPKKALLGIKGVSEAKADKILAEASKLVPMGFTTATEFHQKRADLVQVSSIDVLGDDIEIITPFICFLWHHC</sequence>
<protein>
    <submittedName>
        <fullName evidence="1">Uncharacterized protein</fullName>
    </submittedName>
</protein>
<dbReference type="GO" id="GO:0000166">
    <property type="term" value="F:nucleotide binding"/>
    <property type="evidence" value="ECO:0007669"/>
    <property type="project" value="InterPro"/>
</dbReference>
<dbReference type="Proteomes" id="UP001445076">
    <property type="component" value="Unassembled WGS sequence"/>
</dbReference>
<dbReference type="Pfam" id="PF14520">
    <property type="entry name" value="HHH_5"/>
    <property type="match status" value="1"/>
</dbReference>
<dbReference type="GO" id="GO:0042148">
    <property type="term" value="P:DNA strand invasion"/>
    <property type="evidence" value="ECO:0007669"/>
    <property type="project" value="TreeGrafter"/>
</dbReference>
<dbReference type="PANTHER" id="PTHR22942">
    <property type="entry name" value="RECA/RAD51/RADA DNA STRAND-PAIRING FAMILY MEMBER"/>
    <property type="match status" value="1"/>
</dbReference>
<gene>
    <name evidence="1" type="ORF">OTU49_017426</name>
</gene>
<comment type="caution">
    <text evidence="1">The sequence shown here is derived from an EMBL/GenBank/DDBJ whole genome shotgun (WGS) entry which is preliminary data.</text>
</comment>
<organism evidence="1 2">
    <name type="scientific">Cherax quadricarinatus</name>
    <name type="common">Australian red claw crayfish</name>
    <dbReference type="NCBI Taxonomy" id="27406"/>
    <lineage>
        <taxon>Eukaryota</taxon>
        <taxon>Metazoa</taxon>
        <taxon>Ecdysozoa</taxon>
        <taxon>Arthropoda</taxon>
        <taxon>Crustacea</taxon>
        <taxon>Multicrustacea</taxon>
        <taxon>Malacostraca</taxon>
        <taxon>Eumalacostraca</taxon>
        <taxon>Eucarida</taxon>
        <taxon>Decapoda</taxon>
        <taxon>Pleocyemata</taxon>
        <taxon>Astacidea</taxon>
        <taxon>Parastacoidea</taxon>
        <taxon>Parastacidae</taxon>
        <taxon>Cherax</taxon>
    </lineage>
</organism>
<dbReference type="Gene3D" id="1.10.150.20">
    <property type="entry name" value="5' to 3' exonuclease, C-terminal subdomain"/>
    <property type="match status" value="1"/>
</dbReference>
<evidence type="ECO:0000313" key="1">
    <source>
        <dbReference type="EMBL" id="KAK8738061.1"/>
    </source>
</evidence>
<dbReference type="GO" id="GO:0000150">
    <property type="term" value="F:DNA strand exchange activity"/>
    <property type="evidence" value="ECO:0007669"/>
    <property type="project" value="TreeGrafter"/>
</dbReference>
<dbReference type="EMBL" id="JARKIK010000041">
    <property type="protein sequence ID" value="KAK8738061.1"/>
    <property type="molecule type" value="Genomic_DNA"/>
</dbReference>
<dbReference type="GO" id="GO:0003697">
    <property type="term" value="F:single-stranded DNA binding"/>
    <property type="evidence" value="ECO:0007669"/>
    <property type="project" value="TreeGrafter"/>
</dbReference>
<dbReference type="GO" id="GO:0070192">
    <property type="term" value="P:chromosome organization involved in meiotic cell cycle"/>
    <property type="evidence" value="ECO:0007669"/>
    <property type="project" value="TreeGrafter"/>
</dbReference>
<dbReference type="SUPFAM" id="SSF47794">
    <property type="entry name" value="Rad51 N-terminal domain-like"/>
    <property type="match status" value="1"/>
</dbReference>
<dbReference type="GO" id="GO:0006312">
    <property type="term" value="P:mitotic recombination"/>
    <property type="evidence" value="ECO:0007669"/>
    <property type="project" value="TreeGrafter"/>
</dbReference>
<reference evidence="1 2" key="1">
    <citation type="journal article" date="2024" name="BMC Genomics">
        <title>Genome assembly of redclaw crayfish (Cherax quadricarinatus) provides insights into its immune adaptation and hypoxia tolerance.</title>
        <authorList>
            <person name="Liu Z."/>
            <person name="Zheng J."/>
            <person name="Li H."/>
            <person name="Fang K."/>
            <person name="Wang S."/>
            <person name="He J."/>
            <person name="Zhou D."/>
            <person name="Weng S."/>
            <person name="Chi M."/>
            <person name="Gu Z."/>
            <person name="He J."/>
            <person name="Li F."/>
            <person name="Wang M."/>
        </authorList>
    </citation>
    <scope>NUCLEOTIDE SEQUENCE [LARGE SCALE GENOMIC DNA]</scope>
    <source>
        <strain evidence="1">ZL_2023a</strain>
    </source>
</reference>